<evidence type="ECO:0000259" key="8">
    <source>
        <dbReference type="PROSITE" id="PS51462"/>
    </source>
</evidence>
<gene>
    <name evidence="10" type="ORF">DEB45_03575</name>
    <name evidence="9" type="ORF">EP13_09900</name>
</gene>
<keyword evidence="11" id="KW-1185">Reference proteome</keyword>
<dbReference type="GO" id="GO:0009132">
    <property type="term" value="P:nucleoside diphosphate metabolic process"/>
    <property type="evidence" value="ECO:0007669"/>
    <property type="project" value="InterPro"/>
</dbReference>
<dbReference type="KEGG" id="aal:EP13_09900"/>
<dbReference type="RefSeq" id="WP_044057110.1">
    <property type="nucleotide sequence ID" value="NZ_CAJXAX010000009.1"/>
</dbReference>
<dbReference type="PANTHER" id="PTHR12992">
    <property type="entry name" value="NUDIX HYDROLASE"/>
    <property type="match status" value="1"/>
</dbReference>
<protein>
    <submittedName>
        <fullName evidence="10">CoA pyrophosphatase</fullName>
    </submittedName>
    <submittedName>
        <fullName evidence="9">NUDIX hydrolase</fullName>
    </submittedName>
</protein>
<dbReference type="InterPro" id="IPR000086">
    <property type="entry name" value="NUDIX_hydrolase_dom"/>
</dbReference>
<evidence type="ECO:0000256" key="2">
    <source>
        <dbReference type="ARBA" id="ARBA00001946"/>
    </source>
</evidence>
<reference evidence="9 11" key="1">
    <citation type="submission" date="2014-06" db="EMBL/GenBank/DDBJ databases">
        <title>Genomes of Alteromonas australica, a world apart.</title>
        <authorList>
            <person name="Gonzaga A."/>
            <person name="Lopez-Perez M."/>
            <person name="Rodriguez-Valera F."/>
        </authorList>
    </citation>
    <scope>NUCLEOTIDE SEQUENCE [LARGE SCALE GENOMIC DNA]</scope>
    <source>
        <strain evidence="9 11">H 17</strain>
    </source>
</reference>
<comment type="cofactor">
    <cofactor evidence="1">
        <name>Mn(2+)</name>
        <dbReference type="ChEBI" id="CHEBI:29035"/>
    </cofactor>
</comment>
<dbReference type="GeneID" id="78255217"/>
<dbReference type="GO" id="GO:0010945">
    <property type="term" value="F:coenzyme A diphosphatase activity"/>
    <property type="evidence" value="ECO:0007669"/>
    <property type="project" value="InterPro"/>
</dbReference>
<dbReference type="GO" id="GO:0000287">
    <property type="term" value="F:magnesium ion binding"/>
    <property type="evidence" value="ECO:0007669"/>
    <property type="project" value="InterPro"/>
</dbReference>
<dbReference type="Gene3D" id="3.90.79.10">
    <property type="entry name" value="Nucleoside Triphosphate Pyrophosphohydrolase"/>
    <property type="match status" value="1"/>
</dbReference>
<dbReference type="SUPFAM" id="SSF55811">
    <property type="entry name" value="Nudix"/>
    <property type="match status" value="1"/>
</dbReference>
<dbReference type="PROSITE" id="PS51462">
    <property type="entry name" value="NUDIX"/>
    <property type="match status" value="1"/>
</dbReference>
<dbReference type="PANTHER" id="PTHR12992:SF11">
    <property type="entry name" value="MITOCHONDRIAL COENZYME A DIPHOSPHATASE NUDT8"/>
    <property type="match status" value="1"/>
</dbReference>
<evidence type="ECO:0000256" key="6">
    <source>
        <dbReference type="ARBA" id="ARBA00022842"/>
    </source>
</evidence>
<feature type="domain" description="Nudix hydrolase" evidence="8">
    <location>
        <begin position="28"/>
        <end position="164"/>
    </location>
</feature>
<dbReference type="Proteomes" id="UP000056090">
    <property type="component" value="Chromosome"/>
</dbReference>
<dbReference type="InterPro" id="IPR045121">
    <property type="entry name" value="CoAse"/>
</dbReference>
<keyword evidence="4" id="KW-0479">Metal-binding</keyword>
<comment type="similarity">
    <text evidence="3">Belongs to the Nudix hydrolase family. PCD1 subfamily.</text>
</comment>
<dbReference type="AlphaFoldDB" id="A0A075P1W7"/>
<dbReference type="InterPro" id="IPR015797">
    <property type="entry name" value="NUDIX_hydrolase-like_dom_sf"/>
</dbReference>
<dbReference type="CDD" id="cd03426">
    <property type="entry name" value="NUDIX_CoAse_Nudt7"/>
    <property type="match status" value="1"/>
</dbReference>
<evidence type="ECO:0000256" key="4">
    <source>
        <dbReference type="ARBA" id="ARBA00022723"/>
    </source>
</evidence>
<evidence type="ECO:0000256" key="3">
    <source>
        <dbReference type="ARBA" id="ARBA00006506"/>
    </source>
</evidence>
<evidence type="ECO:0000313" key="11">
    <source>
        <dbReference type="Proteomes" id="UP000056090"/>
    </source>
</evidence>
<comment type="cofactor">
    <cofactor evidence="2">
        <name>Mg(2+)</name>
        <dbReference type="ChEBI" id="CHEBI:18420"/>
    </cofactor>
</comment>
<organism evidence="9 11">
    <name type="scientific">Alteromonas australica</name>
    <dbReference type="NCBI Taxonomy" id="589873"/>
    <lineage>
        <taxon>Bacteria</taxon>
        <taxon>Pseudomonadati</taxon>
        <taxon>Pseudomonadota</taxon>
        <taxon>Gammaproteobacteria</taxon>
        <taxon>Alteromonadales</taxon>
        <taxon>Alteromonadaceae</taxon>
        <taxon>Alteromonas/Salinimonas group</taxon>
        <taxon>Alteromonas</taxon>
    </lineage>
</organism>
<keyword evidence="6" id="KW-0460">Magnesium</keyword>
<dbReference type="NCBIfam" id="NF007980">
    <property type="entry name" value="PRK10707.1"/>
    <property type="match status" value="1"/>
</dbReference>
<sequence length="190" mass="21904">MTRTEFLHQFHHLRLTRREPDYPLKAEARPAAVLIPLLDYGDKLHVLLTERAHHLRHHPGQISFPGGAVEESDETVVEAAMREANEEIGLPRQNVEVIGLLPSYRTVSRYKVAPVIGFVDPNFQPQLDANEVESAFEVPLAHLLDRRNHLVHTTHRDKRPFPIYFIPWQDKMIWGVTAAILRNLSHHIHP</sequence>
<dbReference type="PROSITE" id="PS01293">
    <property type="entry name" value="NUDIX_COA"/>
    <property type="match status" value="1"/>
</dbReference>
<evidence type="ECO:0000256" key="1">
    <source>
        <dbReference type="ARBA" id="ARBA00001936"/>
    </source>
</evidence>
<keyword evidence="5 9" id="KW-0378">Hydrolase</keyword>
<dbReference type="eggNOG" id="COG0494">
    <property type="taxonomic scope" value="Bacteria"/>
</dbReference>
<dbReference type="EMBL" id="DONK01000050">
    <property type="protein sequence ID" value="HBU50318.1"/>
    <property type="molecule type" value="Genomic_DNA"/>
</dbReference>
<dbReference type="GO" id="GO:0030145">
    <property type="term" value="F:manganese ion binding"/>
    <property type="evidence" value="ECO:0007669"/>
    <property type="project" value="InterPro"/>
</dbReference>
<dbReference type="Proteomes" id="UP000264779">
    <property type="component" value="Unassembled WGS sequence"/>
</dbReference>
<keyword evidence="7" id="KW-0464">Manganese</keyword>
<evidence type="ECO:0000313" key="10">
    <source>
        <dbReference type="EMBL" id="HBU50318.1"/>
    </source>
</evidence>
<evidence type="ECO:0000313" key="9">
    <source>
        <dbReference type="EMBL" id="AIF98965.1"/>
    </source>
</evidence>
<evidence type="ECO:0000313" key="12">
    <source>
        <dbReference type="Proteomes" id="UP000264779"/>
    </source>
</evidence>
<reference evidence="10 12" key="2">
    <citation type="journal article" date="2018" name="Nat. Biotechnol.">
        <title>A standardized bacterial taxonomy based on genome phylogeny substantially revises the tree of life.</title>
        <authorList>
            <person name="Parks D.H."/>
            <person name="Chuvochina M."/>
            <person name="Waite D.W."/>
            <person name="Rinke C."/>
            <person name="Skarshewski A."/>
            <person name="Chaumeil P.A."/>
            <person name="Hugenholtz P."/>
        </authorList>
    </citation>
    <scope>NUCLEOTIDE SEQUENCE [LARGE SCALE GENOMIC DNA]</scope>
    <source>
        <strain evidence="10">UBA11621</strain>
    </source>
</reference>
<accession>A0A075P1W7</accession>
<dbReference type="Pfam" id="PF00293">
    <property type="entry name" value="NUDIX"/>
    <property type="match status" value="1"/>
</dbReference>
<dbReference type="EMBL" id="CP008849">
    <property type="protein sequence ID" value="AIF98965.1"/>
    <property type="molecule type" value="Genomic_DNA"/>
</dbReference>
<evidence type="ECO:0000256" key="7">
    <source>
        <dbReference type="ARBA" id="ARBA00023211"/>
    </source>
</evidence>
<evidence type="ECO:0000256" key="5">
    <source>
        <dbReference type="ARBA" id="ARBA00022801"/>
    </source>
</evidence>
<proteinExistence type="inferred from homology"/>
<name>A0A075P1W7_9ALTE</name>
<dbReference type="InterPro" id="IPR000059">
    <property type="entry name" value="NUDIX_hydrolase_NudL_CS"/>
</dbReference>